<evidence type="ECO:0000313" key="2">
    <source>
        <dbReference type="EMBL" id="EFR00320.1"/>
    </source>
</evidence>
<gene>
    <name evidence="2" type="ORF">MGYG_03322</name>
</gene>
<name>E4UN18_ARTGP</name>
<evidence type="ECO:0000313" key="3">
    <source>
        <dbReference type="Proteomes" id="UP000002669"/>
    </source>
</evidence>
<proteinExistence type="predicted"/>
<dbReference type="VEuPathDB" id="FungiDB:MGYG_03322"/>
<protein>
    <submittedName>
        <fullName evidence="2">Uncharacterized protein</fullName>
    </submittedName>
</protein>
<sequence length="97" mass="11077">MSYAHTTETRMKTPWSAAEWGRGREEVVDGGRRRSEKEGSEAGIDGDKVLGTSEKDFGELRWRKGERKREDDACARRETVEVEGITRLWCAWAEMVG</sequence>
<feature type="region of interest" description="Disordered" evidence="1">
    <location>
        <begin position="1"/>
        <end position="51"/>
    </location>
</feature>
<feature type="compositionally biased region" description="Basic and acidic residues" evidence="1">
    <location>
        <begin position="21"/>
        <end position="51"/>
    </location>
</feature>
<dbReference type="Proteomes" id="UP000002669">
    <property type="component" value="Unassembled WGS sequence"/>
</dbReference>
<accession>E4UN18</accession>
<dbReference type="GeneID" id="10031112"/>
<keyword evidence="3" id="KW-1185">Reference proteome</keyword>
<dbReference type="RefSeq" id="XP_003175802.1">
    <property type="nucleotide sequence ID" value="XM_003175754.1"/>
</dbReference>
<reference evidence="3" key="1">
    <citation type="journal article" date="2012" name="MBio">
        <title>Comparative genome analysis of Trichophyton rubrum and related dermatophytes reveals candidate genes involved in infection.</title>
        <authorList>
            <person name="Martinez D.A."/>
            <person name="Oliver B.G."/>
            <person name="Graeser Y."/>
            <person name="Goldberg J.M."/>
            <person name="Li W."/>
            <person name="Martinez-Rossi N.M."/>
            <person name="Monod M."/>
            <person name="Shelest E."/>
            <person name="Barton R.C."/>
            <person name="Birch E."/>
            <person name="Brakhage A.A."/>
            <person name="Chen Z."/>
            <person name="Gurr S.J."/>
            <person name="Heiman D."/>
            <person name="Heitman J."/>
            <person name="Kosti I."/>
            <person name="Rossi A."/>
            <person name="Saif S."/>
            <person name="Samalova M."/>
            <person name="Saunders C.W."/>
            <person name="Shea T."/>
            <person name="Summerbell R.C."/>
            <person name="Xu J."/>
            <person name="Young S."/>
            <person name="Zeng Q."/>
            <person name="Birren B.W."/>
            <person name="Cuomo C.A."/>
            <person name="White T.C."/>
        </authorList>
    </citation>
    <scope>NUCLEOTIDE SEQUENCE [LARGE SCALE GENOMIC DNA]</scope>
    <source>
        <strain evidence="3">ATCC MYA-4604 / CBS 118893</strain>
    </source>
</reference>
<dbReference type="AlphaFoldDB" id="E4UN18"/>
<evidence type="ECO:0000256" key="1">
    <source>
        <dbReference type="SAM" id="MobiDB-lite"/>
    </source>
</evidence>
<dbReference type="HOGENOM" id="CLU_2346253_0_0_1"/>
<dbReference type="EMBL" id="DS989823">
    <property type="protein sequence ID" value="EFR00320.1"/>
    <property type="molecule type" value="Genomic_DNA"/>
</dbReference>
<organism evidence="3">
    <name type="scientific">Arthroderma gypseum (strain ATCC MYA-4604 / CBS 118893)</name>
    <name type="common">Microsporum gypseum</name>
    <dbReference type="NCBI Taxonomy" id="535722"/>
    <lineage>
        <taxon>Eukaryota</taxon>
        <taxon>Fungi</taxon>
        <taxon>Dikarya</taxon>
        <taxon>Ascomycota</taxon>
        <taxon>Pezizomycotina</taxon>
        <taxon>Eurotiomycetes</taxon>
        <taxon>Eurotiomycetidae</taxon>
        <taxon>Onygenales</taxon>
        <taxon>Arthrodermataceae</taxon>
        <taxon>Nannizzia</taxon>
    </lineage>
</organism>
<dbReference type="InParanoid" id="E4UN18"/>